<accession>A0AAN6FH30</accession>
<dbReference type="AlphaFoldDB" id="A0AAN6FH30"/>
<feature type="compositionally biased region" description="Basic and acidic residues" evidence="1">
    <location>
        <begin position="222"/>
        <end position="236"/>
    </location>
</feature>
<proteinExistence type="predicted"/>
<sequence length="236" mass="26780">MPGMAQVHERGRHPAGDDVRYALGLQTTIMEKSLAEDSETLASMMVNGDKDEIVILDWKDMETRGGSWKPPMRKVRPTWSCHTRVSCWTNGLSSVDQIANSCEQDCERRWDHISGELREFALQRLYPLLTRTVWSRKLRVSDKRKASKSEASAATRKVKTSPKNDQLLAGDVHDSLSPSDDLGIITAKSWRTLSLLHGAMVTISHWKFHSAFSSSPTWRGPNQERVHQHVEVHPRD</sequence>
<gene>
    <name evidence="2" type="ORF">LTR82_011918</name>
</gene>
<reference evidence="2" key="1">
    <citation type="submission" date="2021-12" db="EMBL/GenBank/DDBJ databases">
        <title>Black yeast isolated from Biological Soil Crust.</title>
        <authorList>
            <person name="Kurbessoian T."/>
        </authorList>
    </citation>
    <scope>NUCLEOTIDE SEQUENCE</scope>
    <source>
        <strain evidence="2">CCFEE 5208</strain>
    </source>
</reference>
<organism evidence="2 3">
    <name type="scientific">Friedmanniomyces endolithicus</name>
    <dbReference type="NCBI Taxonomy" id="329885"/>
    <lineage>
        <taxon>Eukaryota</taxon>
        <taxon>Fungi</taxon>
        <taxon>Dikarya</taxon>
        <taxon>Ascomycota</taxon>
        <taxon>Pezizomycotina</taxon>
        <taxon>Dothideomycetes</taxon>
        <taxon>Dothideomycetidae</taxon>
        <taxon>Mycosphaerellales</taxon>
        <taxon>Teratosphaeriaceae</taxon>
        <taxon>Friedmanniomyces</taxon>
    </lineage>
</organism>
<evidence type="ECO:0000313" key="3">
    <source>
        <dbReference type="Proteomes" id="UP001168146"/>
    </source>
</evidence>
<evidence type="ECO:0000256" key="1">
    <source>
        <dbReference type="SAM" id="MobiDB-lite"/>
    </source>
</evidence>
<dbReference type="Proteomes" id="UP001168146">
    <property type="component" value="Unassembled WGS sequence"/>
</dbReference>
<evidence type="ECO:0000313" key="2">
    <source>
        <dbReference type="EMBL" id="KAK0317049.1"/>
    </source>
</evidence>
<name>A0AAN6FH30_9PEZI</name>
<protein>
    <submittedName>
        <fullName evidence="2">Uncharacterized protein</fullName>
    </submittedName>
</protein>
<comment type="caution">
    <text evidence="2">The sequence shown here is derived from an EMBL/GenBank/DDBJ whole genome shotgun (WGS) entry which is preliminary data.</text>
</comment>
<dbReference type="EMBL" id="JASUXU010000046">
    <property type="protein sequence ID" value="KAK0317049.1"/>
    <property type="molecule type" value="Genomic_DNA"/>
</dbReference>
<feature type="region of interest" description="Disordered" evidence="1">
    <location>
        <begin position="217"/>
        <end position="236"/>
    </location>
</feature>
<feature type="region of interest" description="Disordered" evidence="1">
    <location>
        <begin position="145"/>
        <end position="172"/>
    </location>
</feature>